<dbReference type="Gene3D" id="1.20.1440.240">
    <property type="match status" value="1"/>
</dbReference>
<evidence type="ECO:0000256" key="1">
    <source>
        <dbReference type="SAM" id="MobiDB-lite"/>
    </source>
</evidence>
<dbReference type="Pfam" id="PF01593">
    <property type="entry name" value="Amino_oxidase"/>
    <property type="match status" value="1"/>
</dbReference>
<feature type="transmembrane region" description="Helical" evidence="2">
    <location>
        <begin position="31"/>
        <end position="54"/>
    </location>
</feature>
<gene>
    <name evidence="4" type="ORF">ACFFQA_27285</name>
</gene>
<dbReference type="PANTHER" id="PTHR10742:SF342">
    <property type="entry name" value="AMINE OXIDASE"/>
    <property type="match status" value="1"/>
</dbReference>
<keyword evidence="2" id="KW-0472">Membrane</keyword>
<keyword evidence="2" id="KW-1133">Transmembrane helix</keyword>
<dbReference type="RefSeq" id="WP_377858208.1">
    <property type="nucleotide sequence ID" value="NZ_JBHLZU010000023.1"/>
</dbReference>
<comment type="caution">
    <text evidence="4">The sequence shown here is derived from an EMBL/GenBank/DDBJ whole genome shotgun (WGS) entry which is preliminary data.</text>
</comment>
<dbReference type="InterPro" id="IPR002937">
    <property type="entry name" value="Amino_oxidase"/>
</dbReference>
<name>A0ABV6A3B8_9PSEU</name>
<dbReference type="Proteomes" id="UP001589693">
    <property type="component" value="Unassembled WGS sequence"/>
</dbReference>
<dbReference type="Gene3D" id="3.50.50.60">
    <property type="entry name" value="FAD/NAD(P)-binding domain"/>
    <property type="match status" value="1"/>
</dbReference>
<sequence>MGRTRFRGGPEGPVTRRQLLSAVGITGGAGALYYAMGALGLTLTATAGSSAYHAPRQSELARGKRVVIIGAGIAGLACAYELRKAGYNCVLLEARARPGGRVWTVRDGTVETDLDGNKQVARFAPGQYMDAGATRISQNMVTLDYCRELGVPIQVFTTQNANCYYFAEGVGPLSGKAIRHRTGKADLYGYVAELLAKATSQGALDQYLTDQDQEMLLEFLSDWGDIDTTSDGKKEGGWKYSGSPRRGYVEPPGAGERSGRVGDPYPLSDLLRARLGFRFSDEFDYDEAMPLFQPIGGMDRIVRALVDAIGAHRITYEAPVRSIRTTGTGVEVVFDSPDGKPRRELADYCICTVPPQILKDIPANFSKAVREALRAPTPVSAGKMGLQYRRRWWEEDDRIYGGVTYTNLDLTLVEYPSWGYQGDRGIIHGYYNFNDEAERYGNMPPAERLTRALQQLERIHGAKVRTELESSFSVAWQKTRYSQGGWVSWQGGDPVGPREGDPQFARLLKPDGKVYFAGDYLSHLIGWQAGAFLSAREVVTDLHTRVLATG</sequence>
<reference evidence="4 5" key="1">
    <citation type="submission" date="2024-09" db="EMBL/GenBank/DDBJ databases">
        <authorList>
            <person name="Sun Q."/>
            <person name="Mori K."/>
        </authorList>
    </citation>
    <scope>NUCLEOTIDE SEQUENCE [LARGE SCALE GENOMIC DNA]</scope>
    <source>
        <strain evidence="4 5">TBRC 7907</strain>
    </source>
</reference>
<keyword evidence="2" id="KW-0812">Transmembrane</keyword>
<evidence type="ECO:0000313" key="4">
    <source>
        <dbReference type="EMBL" id="MFB9907655.1"/>
    </source>
</evidence>
<dbReference type="PROSITE" id="PS51318">
    <property type="entry name" value="TAT"/>
    <property type="match status" value="1"/>
</dbReference>
<dbReference type="EMBL" id="JBHLZU010000023">
    <property type="protein sequence ID" value="MFB9907655.1"/>
    <property type="molecule type" value="Genomic_DNA"/>
</dbReference>
<organism evidence="4 5">
    <name type="scientific">Allokutzneria oryzae</name>
    <dbReference type="NCBI Taxonomy" id="1378989"/>
    <lineage>
        <taxon>Bacteria</taxon>
        <taxon>Bacillati</taxon>
        <taxon>Actinomycetota</taxon>
        <taxon>Actinomycetes</taxon>
        <taxon>Pseudonocardiales</taxon>
        <taxon>Pseudonocardiaceae</taxon>
        <taxon>Allokutzneria</taxon>
    </lineage>
</organism>
<accession>A0ABV6A3B8</accession>
<dbReference type="SUPFAM" id="SSF54373">
    <property type="entry name" value="FAD-linked reductases, C-terminal domain"/>
    <property type="match status" value="1"/>
</dbReference>
<keyword evidence="5" id="KW-1185">Reference proteome</keyword>
<proteinExistence type="predicted"/>
<dbReference type="InterPro" id="IPR006311">
    <property type="entry name" value="TAT_signal"/>
</dbReference>
<feature type="domain" description="Amine oxidase" evidence="3">
    <location>
        <begin position="73"/>
        <end position="542"/>
    </location>
</feature>
<evidence type="ECO:0000256" key="2">
    <source>
        <dbReference type="SAM" id="Phobius"/>
    </source>
</evidence>
<dbReference type="InterPro" id="IPR036188">
    <property type="entry name" value="FAD/NAD-bd_sf"/>
</dbReference>
<protein>
    <submittedName>
        <fullName evidence="4">FAD-dependent oxidoreductase</fullName>
    </submittedName>
</protein>
<dbReference type="InterPro" id="IPR050281">
    <property type="entry name" value="Flavin_monoamine_oxidase"/>
</dbReference>
<dbReference type="Gene3D" id="3.90.660.10">
    <property type="match status" value="1"/>
</dbReference>
<evidence type="ECO:0000313" key="5">
    <source>
        <dbReference type="Proteomes" id="UP001589693"/>
    </source>
</evidence>
<evidence type="ECO:0000259" key="3">
    <source>
        <dbReference type="Pfam" id="PF01593"/>
    </source>
</evidence>
<dbReference type="SUPFAM" id="SSF51905">
    <property type="entry name" value="FAD/NAD(P)-binding domain"/>
    <property type="match status" value="1"/>
</dbReference>
<feature type="region of interest" description="Disordered" evidence="1">
    <location>
        <begin position="228"/>
        <end position="261"/>
    </location>
</feature>
<dbReference type="PANTHER" id="PTHR10742">
    <property type="entry name" value="FLAVIN MONOAMINE OXIDASE"/>
    <property type="match status" value="1"/>
</dbReference>